<evidence type="ECO:0000256" key="1">
    <source>
        <dbReference type="SAM" id="SignalP"/>
    </source>
</evidence>
<dbReference type="Pfam" id="PF20050">
    <property type="entry name" value="DUF6452"/>
    <property type="match status" value="1"/>
</dbReference>
<keyword evidence="3" id="KW-1185">Reference proteome</keyword>
<comment type="caution">
    <text evidence="2">The sequence shown here is derived from an EMBL/GenBank/DDBJ whole genome shotgun (WGS) entry which is preliminary data.</text>
</comment>
<feature type="chain" id="PRO_5041220818" evidence="1">
    <location>
        <begin position="19"/>
        <end position="162"/>
    </location>
</feature>
<dbReference type="InterPro" id="IPR010916">
    <property type="entry name" value="TonB_box_CS"/>
</dbReference>
<dbReference type="RefSeq" id="WP_075317785.1">
    <property type="nucleotide sequence ID" value="NZ_JAAZTS010000015.1"/>
</dbReference>
<evidence type="ECO:0000313" key="3">
    <source>
        <dbReference type="Proteomes" id="UP000698924"/>
    </source>
</evidence>
<proteinExistence type="predicted"/>
<feature type="signal peptide" evidence="1">
    <location>
        <begin position="1"/>
        <end position="18"/>
    </location>
</feature>
<organism evidence="2 3">
    <name type="scientific">Caecibacteroides pullorum</name>
    <dbReference type="NCBI Taxonomy" id="2725562"/>
    <lineage>
        <taxon>Bacteria</taxon>
        <taxon>Pseudomonadati</taxon>
        <taxon>Bacteroidota</taxon>
        <taxon>Bacteroidia</taxon>
        <taxon>Bacteroidales</taxon>
        <taxon>Bacteroidaceae</taxon>
        <taxon>Caecibacteroides</taxon>
    </lineage>
</organism>
<evidence type="ECO:0000313" key="2">
    <source>
        <dbReference type="EMBL" id="MBM6857973.1"/>
    </source>
</evidence>
<sequence>MRKLFHFFLAGVVAYALASLLFSCSEEADCSMTDNRGMIVCNVSQINPENNTAMKDTLDSLTVTAAGTDSIVANRLAQVTVFSLPLRYAVDSTELVFHYVKKVTDTVVIRHTNKPYFISMDCGYQMQQSITSIRYTRHNIDSIYIANPEANINGTKNLEIFY</sequence>
<dbReference type="PROSITE" id="PS51257">
    <property type="entry name" value="PROKAR_LIPOPROTEIN"/>
    <property type="match status" value="1"/>
</dbReference>
<keyword evidence="1" id="KW-0732">Signal</keyword>
<dbReference type="InterPro" id="IPR045607">
    <property type="entry name" value="DUF6452"/>
</dbReference>
<protein>
    <submittedName>
        <fullName evidence="2">Calcium-binding protein P</fullName>
    </submittedName>
</protein>
<dbReference type="EMBL" id="JACJMO010000015">
    <property type="protein sequence ID" value="MBM6857973.1"/>
    <property type="molecule type" value="Genomic_DNA"/>
</dbReference>
<accession>A0AA41D8Y4</accession>
<dbReference type="Proteomes" id="UP000698924">
    <property type="component" value="Unassembled WGS sequence"/>
</dbReference>
<gene>
    <name evidence="2" type="ORF">H6D15_10245</name>
</gene>
<dbReference type="PROSITE" id="PS00430">
    <property type="entry name" value="TONB_DEPENDENT_REC_1"/>
    <property type="match status" value="1"/>
</dbReference>
<reference evidence="2 3" key="1">
    <citation type="journal article" date="2021" name="Sci. Rep.">
        <title>The distribution of antibiotic resistance genes in chicken gut microbiota commensals.</title>
        <authorList>
            <person name="Juricova H."/>
            <person name="Matiasovicova J."/>
            <person name="Kubasova T."/>
            <person name="Cejkova D."/>
            <person name="Rychlik I."/>
        </authorList>
    </citation>
    <scope>NUCLEOTIDE SEQUENCE [LARGE SCALE GENOMIC DNA]</scope>
    <source>
        <strain evidence="2 3">An421</strain>
    </source>
</reference>
<dbReference type="AlphaFoldDB" id="A0AA41D8Y4"/>
<name>A0AA41D8Y4_9BACT</name>